<evidence type="ECO:0000313" key="3">
    <source>
        <dbReference type="EMBL" id="TDD13356.1"/>
    </source>
</evidence>
<dbReference type="OrthoDB" id="3535961at2"/>
<sequence length="212" mass="22828">MRRVMAVLGTIGLGVTVLAGCGQAERPYTPQEAGPPANGQPAPSPSKSVSGTAAPASGPETLRIGGDKLQVRIEWPDDPDPLLKLITGYYVASRKALVSGSDRYLKDLDLELTAVREAYDWVHGYTEEDMTVRGAARVYNLRVAALVGKGAQVNACVDESEVRVLSARTGEAVEPQPAFVREPYLQSVLAHRGDDGVWRIRSFSYGEKGCTR</sequence>
<evidence type="ECO:0000313" key="4">
    <source>
        <dbReference type="Proteomes" id="UP000294543"/>
    </source>
</evidence>
<evidence type="ECO:0000256" key="2">
    <source>
        <dbReference type="SAM" id="SignalP"/>
    </source>
</evidence>
<organism evidence="3 4">
    <name type="scientific">Nonomuraea diastatica</name>
    <dbReference type="NCBI Taxonomy" id="1848329"/>
    <lineage>
        <taxon>Bacteria</taxon>
        <taxon>Bacillati</taxon>
        <taxon>Actinomycetota</taxon>
        <taxon>Actinomycetes</taxon>
        <taxon>Streptosporangiales</taxon>
        <taxon>Streptosporangiaceae</taxon>
        <taxon>Nonomuraea</taxon>
    </lineage>
</organism>
<reference evidence="3 4" key="1">
    <citation type="submission" date="2019-03" db="EMBL/GenBank/DDBJ databases">
        <title>Draft genome sequences of novel Actinobacteria.</title>
        <authorList>
            <person name="Sahin N."/>
            <person name="Ay H."/>
            <person name="Saygin H."/>
        </authorList>
    </citation>
    <scope>NUCLEOTIDE SEQUENCE [LARGE SCALE GENOMIC DNA]</scope>
    <source>
        <strain evidence="3 4">KC712</strain>
    </source>
</reference>
<comment type="caution">
    <text evidence="3">The sequence shown here is derived from an EMBL/GenBank/DDBJ whole genome shotgun (WGS) entry which is preliminary data.</text>
</comment>
<evidence type="ECO:0008006" key="5">
    <source>
        <dbReference type="Google" id="ProtNLM"/>
    </source>
</evidence>
<proteinExistence type="predicted"/>
<protein>
    <recommendedName>
        <fullName evidence="5">Lipoprotein</fullName>
    </recommendedName>
</protein>
<dbReference type="AlphaFoldDB" id="A0A4V2YCY7"/>
<feature type="chain" id="PRO_5039378203" description="Lipoprotein" evidence="2">
    <location>
        <begin position="20"/>
        <end position="212"/>
    </location>
</feature>
<dbReference type="Proteomes" id="UP000294543">
    <property type="component" value="Unassembled WGS sequence"/>
</dbReference>
<keyword evidence="2" id="KW-0732">Signal</keyword>
<dbReference type="RefSeq" id="WP_132516430.1">
    <property type="nucleotide sequence ID" value="NZ_SMKP01000177.1"/>
</dbReference>
<evidence type="ECO:0000256" key="1">
    <source>
        <dbReference type="SAM" id="MobiDB-lite"/>
    </source>
</evidence>
<accession>A0A4V2YCY7</accession>
<name>A0A4V2YCY7_9ACTN</name>
<feature type="region of interest" description="Disordered" evidence="1">
    <location>
        <begin position="26"/>
        <end position="61"/>
    </location>
</feature>
<dbReference type="PROSITE" id="PS51257">
    <property type="entry name" value="PROKAR_LIPOPROTEIN"/>
    <property type="match status" value="1"/>
</dbReference>
<feature type="signal peptide" evidence="2">
    <location>
        <begin position="1"/>
        <end position="19"/>
    </location>
</feature>
<dbReference type="EMBL" id="SMKP01000177">
    <property type="protein sequence ID" value="TDD13356.1"/>
    <property type="molecule type" value="Genomic_DNA"/>
</dbReference>
<gene>
    <name evidence="3" type="ORF">E1294_41280</name>
</gene>
<keyword evidence="4" id="KW-1185">Reference proteome</keyword>